<name>A0A561VS47_ACTTI</name>
<evidence type="ECO:0000256" key="2">
    <source>
        <dbReference type="ARBA" id="ARBA00022963"/>
    </source>
</evidence>
<gene>
    <name evidence="4" type="ORF">FHX34_104747</name>
</gene>
<dbReference type="RefSeq" id="WP_122982453.1">
    <property type="nucleotide sequence ID" value="NZ_BOMX01000147.1"/>
</dbReference>
<keyword evidence="3" id="KW-0443">Lipid metabolism</keyword>
<evidence type="ECO:0000313" key="4">
    <source>
        <dbReference type="EMBL" id="TWG14447.1"/>
    </source>
</evidence>
<protein>
    <submittedName>
        <fullName evidence="4">Platelet-activating factor acetylhydrolase isoform II</fullName>
    </submittedName>
</protein>
<dbReference type="Pfam" id="PF03403">
    <property type="entry name" value="PAF-AH_p_II"/>
    <property type="match status" value="1"/>
</dbReference>
<dbReference type="Proteomes" id="UP000320239">
    <property type="component" value="Unassembled WGS sequence"/>
</dbReference>
<comment type="caution">
    <text evidence="4">The sequence shown here is derived from an EMBL/GenBank/DDBJ whole genome shotgun (WGS) entry which is preliminary data.</text>
</comment>
<dbReference type="GO" id="GO:0016042">
    <property type="term" value="P:lipid catabolic process"/>
    <property type="evidence" value="ECO:0007669"/>
    <property type="project" value="UniProtKB-KW"/>
</dbReference>
<dbReference type="InterPro" id="IPR029058">
    <property type="entry name" value="AB_hydrolase_fold"/>
</dbReference>
<sequence length="476" mass="49288">MIPGLRLTVVEFAVVLASVVLVLARWLPPAARRRTAAGAAAVAIAGAAWTMPGPRWQILLVLGADLLAGMATGAVWLLGRRTGRGGRRAPRWLALPGSLLGVGLVLVGAVAAGALPVPTFPRLSGPSAVGTTVVQWTDPARAEAATPDPADRRTVVVQLWYPARQVAPDTPRARYLGRTRQEADTVAAAVAGYLGAPGFLLDGPTRAHSHAVLDAAPAAGRFPVVLFSPGLGGVRTQNTAWAEDLASRGYLVAGIDHPYDSAAVVLADGRTVATRIAASGDPDEDDRRRISWATVRAADLSFVLTQLGRLDSGELAGPLTGRLDTARAAATGHSLGGAAAMRAAQRDPRFTAVINLDGGLDADQGPLRQPVLVLTHAVQDQADADYVARVAKVLDGGRATGYRLSVPGSAHLTFTDAPLYLPPVRALVGSLGAVHSVRMTADTSAAFLDATLYGHAADLTTTLAEHGDLTVHRPAG</sequence>
<dbReference type="SUPFAM" id="SSF53474">
    <property type="entry name" value="alpha/beta-Hydrolases"/>
    <property type="match status" value="1"/>
</dbReference>
<keyword evidence="5" id="KW-1185">Reference proteome</keyword>
<dbReference type="EMBL" id="VIWY01000004">
    <property type="protein sequence ID" value="TWG14447.1"/>
    <property type="molecule type" value="Genomic_DNA"/>
</dbReference>
<accession>A0A561VS47</accession>
<keyword evidence="2" id="KW-0442">Lipid degradation</keyword>
<organism evidence="4 5">
    <name type="scientific">Actinoplanes teichomyceticus</name>
    <dbReference type="NCBI Taxonomy" id="1867"/>
    <lineage>
        <taxon>Bacteria</taxon>
        <taxon>Bacillati</taxon>
        <taxon>Actinomycetota</taxon>
        <taxon>Actinomycetes</taxon>
        <taxon>Micromonosporales</taxon>
        <taxon>Micromonosporaceae</taxon>
        <taxon>Actinoplanes</taxon>
    </lineage>
</organism>
<dbReference type="OrthoDB" id="5243890at2"/>
<proteinExistence type="predicted"/>
<keyword evidence="1 4" id="KW-0378">Hydrolase</keyword>
<evidence type="ECO:0000256" key="3">
    <source>
        <dbReference type="ARBA" id="ARBA00023098"/>
    </source>
</evidence>
<evidence type="ECO:0000256" key="1">
    <source>
        <dbReference type="ARBA" id="ARBA00022801"/>
    </source>
</evidence>
<reference evidence="4 5" key="1">
    <citation type="submission" date="2019-06" db="EMBL/GenBank/DDBJ databases">
        <title>Sequencing the genomes of 1000 actinobacteria strains.</title>
        <authorList>
            <person name="Klenk H.-P."/>
        </authorList>
    </citation>
    <scope>NUCLEOTIDE SEQUENCE [LARGE SCALE GENOMIC DNA]</scope>
    <source>
        <strain evidence="4 5">DSM 43866</strain>
    </source>
</reference>
<dbReference type="Gene3D" id="3.40.50.1820">
    <property type="entry name" value="alpha/beta hydrolase"/>
    <property type="match status" value="1"/>
</dbReference>
<dbReference type="AlphaFoldDB" id="A0A561VS47"/>
<evidence type="ECO:0000313" key="5">
    <source>
        <dbReference type="Proteomes" id="UP000320239"/>
    </source>
</evidence>
<dbReference type="GO" id="GO:0003847">
    <property type="term" value="F:1-alkyl-2-acetylglycerophosphocholine esterase activity"/>
    <property type="evidence" value="ECO:0007669"/>
    <property type="project" value="TreeGrafter"/>
</dbReference>
<dbReference type="PANTHER" id="PTHR10272:SF0">
    <property type="entry name" value="PLATELET-ACTIVATING FACTOR ACETYLHYDROLASE"/>
    <property type="match status" value="1"/>
</dbReference>
<dbReference type="PANTHER" id="PTHR10272">
    <property type="entry name" value="PLATELET-ACTIVATING FACTOR ACETYLHYDROLASE"/>
    <property type="match status" value="1"/>
</dbReference>